<dbReference type="Gene3D" id="3.10.10.10">
    <property type="entry name" value="HIV Type 1 Reverse Transcriptase, subunit A, domain 1"/>
    <property type="match status" value="1"/>
</dbReference>
<sequence length="101" mass="11446">MKVSKVLNQGTLSILASVVDTRERKVSLPSKLVVREYSEIFPYELPRHPPPRDINFAIELKPDTAPISGASYRMTPIMLKELKVQLQELVDKSFIRPTVSP</sequence>
<proteinExistence type="predicted"/>
<keyword evidence="1" id="KW-0645">Protease</keyword>
<dbReference type="PANTHER" id="PTHR15503">
    <property type="entry name" value="LDOC1 RELATED"/>
    <property type="match status" value="1"/>
</dbReference>
<dbReference type="SUPFAM" id="SSF56672">
    <property type="entry name" value="DNA/RNA polymerases"/>
    <property type="match status" value="1"/>
</dbReference>
<dbReference type="PANTHER" id="PTHR15503:SF45">
    <property type="entry name" value="RNA-DIRECTED DNA POLYMERASE HOMOLOG"/>
    <property type="match status" value="1"/>
</dbReference>
<dbReference type="Proteomes" id="UP000321947">
    <property type="component" value="Unassembled WGS sequence"/>
</dbReference>
<comment type="caution">
    <text evidence="1">The sequence shown here is derived from an EMBL/GenBank/DDBJ whole genome shotgun (WGS) entry which is preliminary data.</text>
</comment>
<dbReference type="GO" id="GO:0008233">
    <property type="term" value="F:peptidase activity"/>
    <property type="evidence" value="ECO:0007669"/>
    <property type="project" value="UniProtKB-KW"/>
</dbReference>
<dbReference type="InterPro" id="IPR043502">
    <property type="entry name" value="DNA/RNA_pol_sf"/>
</dbReference>
<evidence type="ECO:0000313" key="2">
    <source>
        <dbReference type="EMBL" id="TYJ98701.1"/>
    </source>
</evidence>
<dbReference type="GO" id="GO:0006508">
    <property type="term" value="P:proteolysis"/>
    <property type="evidence" value="ECO:0007669"/>
    <property type="project" value="UniProtKB-KW"/>
</dbReference>
<dbReference type="OrthoDB" id="1749844at2759"/>
<evidence type="ECO:0000313" key="4">
    <source>
        <dbReference type="Proteomes" id="UP000321947"/>
    </source>
</evidence>
<dbReference type="EMBL" id="SSTE01017387">
    <property type="protein sequence ID" value="KAA0040395.1"/>
    <property type="molecule type" value="Genomic_DNA"/>
</dbReference>
<organism evidence="1 3">
    <name type="scientific">Cucumis melo var. makuwa</name>
    <name type="common">Oriental melon</name>
    <dbReference type="NCBI Taxonomy" id="1194695"/>
    <lineage>
        <taxon>Eukaryota</taxon>
        <taxon>Viridiplantae</taxon>
        <taxon>Streptophyta</taxon>
        <taxon>Embryophyta</taxon>
        <taxon>Tracheophyta</taxon>
        <taxon>Spermatophyta</taxon>
        <taxon>Magnoliopsida</taxon>
        <taxon>eudicotyledons</taxon>
        <taxon>Gunneridae</taxon>
        <taxon>Pentapetalae</taxon>
        <taxon>rosids</taxon>
        <taxon>fabids</taxon>
        <taxon>Cucurbitales</taxon>
        <taxon>Cucurbitaceae</taxon>
        <taxon>Benincaseae</taxon>
        <taxon>Cucumis</taxon>
    </lineage>
</organism>
<name>A0A5A7TG50_CUCMM</name>
<reference evidence="3 4" key="1">
    <citation type="submission" date="2019-08" db="EMBL/GenBank/DDBJ databases">
        <title>Draft genome sequences of two oriental melons (Cucumis melo L. var makuwa).</title>
        <authorList>
            <person name="Kwon S.-Y."/>
        </authorList>
    </citation>
    <scope>NUCLEOTIDE SEQUENCE [LARGE SCALE GENOMIC DNA]</scope>
    <source>
        <strain evidence="4">cv. Chang Bougi</strain>
        <strain evidence="3">cv. SW 3</strain>
        <tissue evidence="1">Leaf</tissue>
    </source>
</reference>
<dbReference type="Proteomes" id="UP000321393">
    <property type="component" value="Unassembled WGS sequence"/>
</dbReference>
<gene>
    <name evidence="2" type="ORF">E5676_scaffold429G00410</name>
    <name evidence="1" type="ORF">E6C27_scaffold35G00080</name>
</gene>
<protein>
    <submittedName>
        <fullName evidence="1">Gag protease polyprotein</fullName>
    </submittedName>
</protein>
<evidence type="ECO:0000313" key="1">
    <source>
        <dbReference type="EMBL" id="KAA0040395.1"/>
    </source>
</evidence>
<evidence type="ECO:0000313" key="3">
    <source>
        <dbReference type="Proteomes" id="UP000321393"/>
    </source>
</evidence>
<dbReference type="EMBL" id="SSTD01017952">
    <property type="protein sequence ID" value="TYJ98701.1"/>
    <property type="molecule type" value="Genomic_DNA"/>
</dbReference>
<dbReference type="InterPro" id="IPR032567">
    <property type="entry name" value="RTL1-rel"/>
</dbReference>
<dbReference type="AlphaFoldDB" id="A0A5A7TG50"/>
<keyword evidence="1" id="KW-0378">Hydrolase</keyword>
<accession>A0A5A7TG50</accession>